<protein>
    <recommendedName>
        <fullName evidence="15">Nitric oxide synthase</fullName>
        <ecNumber evidence="15">1.14.13.39</ecNumber>
    </recommendedName>
</protein>
<dbReference type="Gene3D" id="2.30.42.10">
    <property type="match status" value="1"/>
</dbReference>
<feature type="domain" description="FAD-binding FR-type" evidence="19">
    <location>
        <begin position="966"/>
        <end position="1213"/>
    </location>
</feature>
<dbReference type="InterPro" id="IPR017938">
    <property type="entry name" value="Riboflavin_synthase-like_b-brl"/>
</dbReference>
<dbReference type="Gene3D" id="1.20.990.10">
    <property type="entry name" value="NADPH-cytochrome p450 Reductase, Chain A, domain 3"/>
    <property type="match status" value="1"/>
</dbReference>
<dbReference type="InterPro" id="IPR001709">
    <property type="entry name" value="Flavoprot_Pyr_Nucl_cyt_Rdtase"/>
</dbReference>
<evidence type="ECO:0000259" key="17">
    <source>
        <dbReference type="PROSITE" id="PS50106"/>
    </source>
</evidence>
<dbReference type="SMART" id="SM00228">
    <property type="entry name" value="PDZ"/>
    <property type="match status" value="1"/>
</dbReference>
<dbReference type="InterPro" id="IPR044943">
    <property type="entry name" value="NOS_dom_1"/>
</dbReference>
<dbReference type="PANTHER" id="PTHR43410:SF1">
    <property type="entry name" value="NITRIC OXIDE SYNTHASE"/>
    <property type="match status" value="1"/>
</dbReference>
<dbReference type="InterPro" id="IPR001478">
    <property type="entry name" value="PDZ"/>
</dbReference>
<evidence type="ECO:0000256" key="6">
    <source>
        <dbReference type="ARBA" id="ARBA00022630"/>
    </source>
</evidence>
<keyword evidence="14 15" id="KW-0408">Iron</keyword>
<dbReference type="EMBL" id="JBJQND010000008">
    <property type="protein sequence ID" value="KAL3869038.1"/>
    <property type="molecule type" value="Genomic_DNA"/>
</dbReference>
<evidence type="ECO:0000256" key="9">
    <source>
        <dbReference type="ARBA" id="ARBA00022827"/>
    </source>
</evidence>
<dbReference type="Pfam" id="PF00258">
    <property type="entry name" value="Flavodoxin_1"/>
    <property type="match status" value="1"/>
</dbReference>
<evidence type="ECO:0000256" key="7">
    <source>
        <dbReference type="ARBA" id="ARBA00022643"/>
    </source>
</evidence>
<evidence type="ECO:0000256" key="12">
    <source>
        <dbReference type="ARBA" id="ARBA00022860"/>
    </source>
</evidence>
<keyword evidence="11 15" id="KW-0521">NADP</keyword>
<evidence type="ECO:0000313" key="20">
    <source>
        <dbReference type="EMBL" id="KAL3869038.1"/>
    </source>
</evidence>
<dbReference type="InterPro" id="IPR036119">
    <property type="entry name" value="NOS_N_sf"/>
</dbReference>
<dbReference type="Gene3D" id="3.40.50.80">
    <property type="entry name" value="Nucleotide-binding domain of ferredoxin-NADP reductase (FNR) module"/>
    <property type="match status" value="1"/>
</dbReference>
<evidence type="ECO:0000259" key="18">
    <source>
        <dbReference type="PROSITE" id="PS50902"/>
    </source>
</evidence>
<keyword evidence="5 15" id="KW-0349">Heme</keyword>
<dbReference type="Pfam" id="PF02898">
    <property type="entry name" value="NO_synthase"/>
    <property type="match status" value="1"/>
</dbReference>
<dbReference type="InterPro" id="IPR041489">
    <property type="entry name" value="PDZ_6"/>
</dbReference>
<keyword evidence="7 15" id="KW-0288">FMN</keyword>
<dbReference type="InterPro" id="IPR036034">
    <property type="entry name" value="PDZ_sf"/>
</dbReference>
<dbReference type="InterPro" id="IPR050607">
    <property type="entry name" value="NOS"/>
</dbReference>
<dbReference type="SUPFAM" id="SSF52218">
    <property type="entry name" value="Flavoproteins"/>
    <property type="match status" value="1"/>
</dbReference>
<evidence type="ECO:0000256" key="15">
    <source>
        <dbReference type="PIRNR" id="PIRNR000333"/>
    </source>
</evidence>
<comment type="function">
    <text evidence="15">Produces nitric oxide (NO) which is a messenger molecule with diverse functions.</text>
</comment>
<evidence type="ECO:0000256" key="14">
    <source>
        <dbReference type="ARBA" id="ARBA00023004"/>
    </source>
</evidence>
<keyword evidence="13 15" id="KW-0560">Oxidoreductase</keyword>
<keyword evidence="10" id="KW-0832">Ubl conjugation</keyword>
<keyword evidence="9 15" id="KW-0274">FAD</keyword>
<evidence type="ECO:0000313" key="21">
    <source>
        <dbReference type="Proteomes" id="UP001634394"/>
    </source>
</evidence>
<evidence type="ECO:0000256" key="5">
    <source>
        <dbReference type="ARBA" id="ARBA00022617"/>
    </source>
</evidence>
<organism evidence="20 21">
    <name type="scientific">Sinanodonta woodiana</name>
    <name type="common">Chinese pond mussel</name>
    <name type="synonym">Anodonta woodiana</name>
    <dbReference type="NCBI Taxonomy" id="1069815"/>
    <lineage>
        <taxon>Eukaryota</taxon>
        <taxon>Metazoa</taxon>
        <taxon>Spiralia</taxon>
        <taxon>Lophotrochozoa</taxon>
        <taxon>Mollusca</taxon>
        <taxon>Bivalvia</taxon>
        <taxon>Autobranchia</taxon>
        <taxon>Heteroconchia</taxon>
        <taxon>Palaeoheterodonta</taxon>
        <taxon>Unionida</taxon>
        <taxon>Unionoidea</taxon>
        <taxon>Unionidae</taxon>
        <taxon>Unioninae</taxon>
        <taxon>Sinanodonta</taxon>
    </lineage>
</organism>
<dbReference type="InterPro" id="IPR004030">
    <property type="entry name" value="NOS_N"/>
</dbReference>
<dbReference type="FunFam" id="3.40.50.80:FF:000003">
    <property type="entry name" value="Nitric oxide synthase"/>
    <property type="match status" value="1"/>
</dbReference>
<keyword evidence="6" id="KW-0285">Flavoprotein</keyword>
<dbReference type="InterPro" id="IPR003097">
    <property type="entry name" value="CysJ-like_FAD-binding"/>
</dbReference>
<dbReference type="GO" id="GO:0004517">
    <property type="term" value="F:nitric-oxide synthase activity"/>
    <property type="evidence" value="ECO:0007669"/>
    <property type="project" value="UniProtKB-EC"/>
</dbReference>
<dbReference type="PROSITE" id="PS60001">
    <property type="entry name" value="NOS"/>
    <property type="match status" value="1"/>
</dbReference>
<dbReference type="PRINTS" id="PR00369">
    <property type="entry name" value="FLAVODOXIN"/>
</dbReference>
<dbReference type="GO" id="GO:0046872">
    <property type="term" value="F:metal ion binding"/>
    <property type="evidence" value="ECO:0007669"/>
    <property type="project" value="UniProtKB-KW"/>
</dbReference>
<dbReference type="PIRSF" id="PIRSF000333">
    <property type="entry name" value="NOS"/>
    <property type="match status" value="1"/>
</dbReference>
<evidence type="ECO:0000256" key="13">
    <source>
        <dbReference type="ARBA" id="ARBA00023002"/>
    </source>
</evidence>
<dbReference type="InterPro" id="IPR017927">
    <property type="entry name" value="FAD-bd_FR_type"/>
</dbReference>
<dbReference type="SUPFAM" id="SSF50156">
    <property type="entry name" value="PDZ domain-like"/>
    <property type="match status" value="1"/>
</dbReference>
<comment type="similarity">
    <text evidence="4 15">Belongs to the NOS family.</text>
</comment>
<evidence type="ECO:0000256" key="8">
    <source>
        <dbReference type="ARBA" id="ARBA00022723"/>
    </source>
</evidence>
<dbReference type="EC" id="1.14.13.39" evidence="15"/>
<dbReference type="InterPro" id="IPR001094">
    <property type="entry name" value="Flavdoxin-like"/>
</dbReference>
<dbReference type="InterPro" id="IPR008254">
    <property type="entry name" value="Flavodoxin/NO_synth"/>
</dbReference>
<dbReference type="Proteomes" id="UP001634394">
    <property type="component" value="Unassembled WGS sequence"/>
</dbReference>
<keyword evidence="8 15" id="KW-0479">Metal-binding</keyword>
<comment type="subcellular location">
    <subcellularLocation>
        <location evidence="2">Cell membrane</location>
        <location evidence="2">Sarcolemma</location>
        <topology evidence="2">Peripheral membrane protein</topology>
    </subcellularLocation>
    <subcellularLocation>
        <location evidence="3">Cell projection</location>
        <location evidence="3">Dendritic spine</location>
    </subcellularLocation>
</comment>
<dbReference type="PANTHER" id="PTHR43410">
    <property type="entry name" value="NITRIC OXIDE SYNTHASE OXYGENASE"/>
    <property type="match status" value="1"/>
</dbReference>
<dbReference type="InterPro" id="IPR039261">
    <property type="entry name" value="FNR_nucleotide-bd"/>
</dbReference>
<name>A0ABD3W8H4_SINWO</name>
<dbReference type="InterPro" id="IPR012144">
    <property type="entry name" value="NOS_euk"/>
</dbReference>
<dbReference type="PROSITE" id="PS51384">
    <property type="entry name" value="FAD_FR"/>
    <property type="match status" value="1"/>
</dbReference>
<comment type="cofactor">
    <cofactor evidence="15">
        <name>FMN</name>
        <dbReference type="ChEBI" id="CHEBI:58210"/>
    </cofactor>
    <text evidence="15">Binds 1 FMN.</text>
</comment>
<feature type="domain" description="Flavodoxin-like" evidence="18">
    <location>
        <begin position="730"/>
        <end position="910"/>
    </location>
</feature>
<dbReference type="PROSITE" id="PS50902">
    <property type="entry name" value="FLAVODOXIN_LIKE"/>
    <property type="match status" value="1"/>
</dbReference>
<dbReference type="CDD" id="cd00795">
    <property type="entry name" value="NOS_oxygenase_euk"/>
    <property type="match status" value="1"/>
</dbReference>
<dbReference type="Gene3D" id="3.90.440.10">
    <property type="entry name" value="Nitric Oxide Synthase,Heme Domain,Chain A domain 2"/>
    <property type="match status" value="1"/>
</dbReference>
<dbReference type="Gene3D" id="3.90.340.10">
    <property type="entry name" value="Nitric Oxide Synthase, Chain A, domain 1"/>
    <property type="match status" value="1"/>
</dbReference>
<evidence type="ECO:0000256" key="10">
    <source>
        <dbReference type="ARBA" id="ARBA00022843"/>
    </source>
</evidence>
<dbReference type="Pfam" id="PF00667">
    <property type="entry name" value="FAD_binding_1"/>
    <property type="match status" value="1"/>
</dbReference>
<dbReference type="GO" id="GO:1903522">
    <property type="term" value="P:regulation of blood circulation"/>
    <property type="evidence" value="ECO:0007669"/>
    <property type="project" value="UniProtKB-ARBA"/>
</dbReference>
<evidence type="ECO:0000256" key="3">
    <source>
        <dbReference type="ARBA" id="ARBA00004552"/>
    </source>
</evidence>
<evidence type="ECO:0000256" key="11">
    <source>
        <dbReference type="ARBA" id="ARBA00022857"/>
    </source>
</evidence>
<sequence length="1424" mass="160559">MENNALSPFMIQVKVIKHPQYGLGFLVRSRTKSPYVIVSDLVKGGSAAECGLVQVGDILIKVDDISLLDKPYQDAISILNSIPVNTQVVLLLRCQEGYTTHLETRFDQDGLPKTVRITEPINQPETFVSKIKKTFCPSKNISAANQYNIVEVHSNDVGGNSSKIETQKCNLHDQVEANRNISGKRRTTSDSLDVIRDANGNDASNMNDCMEPKDKHGYEEEEKIILPNGCKHETTDDDKIKVVESSEGHCGKASKTVRGSYSYVHTPTTEAVKLINVADEIPLHRDTLHMKAYPNTGCTPVRCVGSLMLTPSNQPPGTSRSKGEFIDQAKDFIDQYYSSLKRQNKTAHQKRLLDVITAIENTGTYELTIDELIFGAKTAWRNAPRCIGRIQWSKLQVFDARNITTARDMFDAICNHIKYATNNGNIRSAITIFPPRTSGRSDFRVWNSQLISYAGYRQHDGSVVGDPMKADFTELCQKLGWKGKNGRFDILPLVLQANEHDPELFEIPPDLVLEVNLKHPKFPWFAELGLKWYSLPAVSNMLFDCGGLEFTACPFNGWYMGTEIGARDLCDSHRYNILETVAEKMKLDTRNNSSLWKDQALVEVNVAVLYSYQEMGVTIMDHHAAAESFMKHLENEQRLRGGCPADWVWIVPPMSGSLVPVFHQEMLLYKLKPSFEYQEVPWKTHVWEKSGDETNTISKPKRKIGFRQLAHAVKFCAKLMGRVLARRVKCTIIYATETGKSEGFARTLCQIFKHAFDAKVLPMDEYDSRDLDHEALLLIVTSTFGNGDPPENGEVFAKTLLEKKHPADQNDDKGKRTPYNRLAVSSLLGLNSSEGKKRDDNLHVESRSLRTVRYSVFGLGSRAYPNFCAFAHYLDTILHDLSAERILKMGEGDELCGQKESFKVWAQDVFKAACGAFCVGDEITIRNAVGSFSQFDLTWSPGKFRLTSSEERSPDICEALSKLHGKTVVPCRLIESKHLQSLESSRQTLLVRLDTQGASQLMYTPGDHLAVFPENSPSIVDKILACLHNSPPVDQDVQIEMQLERTTPLGNIKTWEKFPRFPVCTLRTALSRYLDITTPPTQSFLKILATQATNTSERKALENLADDKNVYEDWRYDKCLNLLEVMEEFPSLNIPAALILTQLPLLQQRYYSISSSPAVYPGEIHATVAVVKHRTQGGMGPLHEGVSSCWLSRIESGTIVPCFVRTAPSFHLPKDNTLPIIMVGPGTGIAPFRSFWQQRRIDRQMSPVSHSQDKSRSGWGRMYMYFGCRKSHVDDIYRMELHAAKNDGVLTNVYTAFSREPDKPKMYVQDYLLQHSSEVFNCILREGGHFYVCGDANMAKDVTSALEKILQKEGNISAQDAKNVLLTLRDASQFHEDIFWNNFKELQYKRQGQVPREINPEVHQSSQKTEDIPVLAGEIMLQPW</sequence>
<dbReference type="GO" id="GO:0043197">
    <property type="term" value="C:dendritic spine"/>
    <property type="evidence" value="ECO:0007669"/>
    <property type="project" value="UniProtKB-SubCell"/>
</dbReference>
<dbReference type="InterPro" id="IPR023173">
    <property type="entry name" value="NADPH_Cyt_P450_Rdtase_alpha"/>
</dbReference>
<dbReference type="GO" id="GO:0005516">
    <property type="term" value="F:calmodulin binding"/>
    <property type="evidence" value="ECO:0007669"/>
    <property type="project" value="UniProtKB-KW"/>
</dbReference>
<dbReference type="Gene3D" id="2.40.30.10">
    <property type="entry name" value="Translation factors"/>
    <property type="match status" value="1"/>
</dbReference>
<reference evidence="20 21" key="1">
    <citation type="submission" date="2024-11" db="EMBL/GenBank/DDBJ databases">
        <title>Chromosome-level genome assembly of the freshwater bivalve Anodonta woodiana.</title>
        <authorList>
            <person name="Chen X."/>
        </authorList>
    </citation>
    <scope>NUCLEOTIDE SEQUENCE [LARGE SCALE GENOMIC DNA]</scope>
    <source>
        <strain evidence="20">MN2024</strain>
        <tissue evidence="20">Gills</tissue>
    </source>
</reference>
<dbReference type="PROSITE" id="PS50106">
    <property type="entry name" value="PDZ"/>
    <property type="match status" value="1"/>
</dbReference>
<evidence type="ECO:0000256" key="4">
    <source>
        <dbReference type="ARBA" id="ARBA00006267"/>
    </source>
</evidence>
<keyword evidence="12 15" id="KW-0112">Calmodulin-binding</keyword>
<evidence type="ECO:0000256" key="16">
    <source>
        <dbReference type="PIRSR" id="PIRSR000333-1"/>
    </source>
</evidence>
<comment type="caution">
    <text evidence="20">The sequence shown here is derived from an EMBL/GenBank/DDBJ whole genome shotgun (WGS) entry which is preliminary data.</text>
</comment>
<dbReference type="FunFam" id="1.20.990.10:FF:000002">
    <property type="entry name" value="Nitric oxide synthase"/>
    <property type="match status" value="1"/>
</dbReference>
<evidence type="ECO:0000256" key="1">
    <source>
        <dbReference type="ARBA" id="ARBA00001970"/>
    </source>
</evidence>
<keyword evidence="21" id="KW-1185">Reference proteome</keyword>
<comment type="cofactor">
    <cofactor evidence="1 15">
        <name>heme b</name>
        <dbReference type="ChEBI" id="CHEBI:60344"/>
    </cofactor>
</comment>
<dbReference type="GO" id="GO:0042383">
    <property type="term" value="C:sarcolemma"/>
    <property type="evidence" value="ECO:0007669"/>
    <property type="project" value="UniProtKB-SubCell"/>
</dbReference>
<dbReference type="SUPFAM" id="SSF56512">
    <property type="entry name" value="Nitric oxide (NO) synthase oxygenase domain"/>
    <property type="match status" value="1"/>
</dbReference>
<gene>
    <name evidence="20" type="ORF">ACJMK2_041765</name>
</gene>
<evidence type="ECO:0000256" key="2">
    <source>
        <dbReference type="ARBA" id="ARBA00004468"/>
    </source>
</evidence>
<dbReference type="InterPro" id="IPR044940">
    <property type="entry name" value="NOS_dom_2"/>
</dbReference>
<feature type="domain" description="PDZ" evidence="17">
    <location>
        <begin position="12"/>
        <end position="81"/>
    </location>
</feature>
<dbReference type="InterPro" id="IPR029039">
    <property type="entry name" value="Flavoprotein-like_sf"/>
</dbReference>
<dbReference type="InterPro" id="IPR044944">
    <property type="entry name" value="NOS_dom_3"/>
</dbReference>
<dbReference type="FunFam" id="3.90.440.10:FF:000001">
    <property type="entry name" value="Endothelial nitric oxide synthase"/>
    <property type="match status" value="1"/>
</dbReference>
<accession>A0ABD3W8H4</accession>
<dbReference type="SUPFAM" id="SSF52343">
    <property type="entry name" value="Ferredoxin reductase-like, C-terminal NADP-linked domain"/>
    <property type="match status" value="1"/>
</dbReference>
<dbReference type="Pfam" id="PF17820">
    <property type="entry name" value="PDZ_6"/>
    <property type="match status" value="1"/>
</dbReference>
<comment type="catalytic activity">
    <reaction evidence="15">
        <text>2 L-arginine + 3 NADPH + 4 O2 + H(+) = 2 L-citrulline + 2 nitric oxide + 3 NADP(+) + 4 H2O</text>
        <dbReference type="Rhea" id="RHEA:19897"/>
        <dbReference type="ChEBI" id="CHEBI:15377"/>
        <dbReference type="ChEBI" id="CHEBI:15378"/>
        <dbReference type="ChEBI" id="CHEBI:15379"/>
        <dbReference type="ChEBI" id="CHEBI:16480"/>
        <dbReference type="ChEBI" id="CHEBI:32682"/>
        <dbReference type="ChEBI" id="CHEBI:57743"/>
        <dbReference type="ChEBI" id="CHEBI:57783"/>
        <dbReference type="ChEBI" id="CHEBI:58349"/>
        <dbReference type="EC" id="1.14.13.39"/>
    </reaction>
</comment>
<feature type="binding site" description="axial binding residue" evidence="16">
    <location>
        <position position="386"/>
    </location>
    <ligand>
        <name>heme b</name>
        <dbReference type="ChEBI" id="CHEBI:60344"/>
    </ligand>
    <ligandPart>
        <name>Fe</name>
        <dbReference type="ChEBI" id="CHEBI:18248"/>
    </ligandPart>
</feature>
<dbReference type="InterPro" id="IPR001433">
    <property type="entry name" value="OxRdtase_FAD/NAD-bd"/>
</dbReference>
<dbReference type="SUPFAM" id="SSF63380">
    <property type="entry name" value="Riboflavin synthase domain-like"/>
    <property type="match status" value="1"/>
</dbReference>
<dbReference type="Gene3D" id="3.40.50.360">
    <property type="match status" value="1"/>
</dbReference>
<proteinExistence type="inferred from homology"/>
<evidence type="ECO:0000259" key="19">
    <source>
        <dbReference type="PROSITE" id="PS51384"/>
    </source>
</evidence>
<dbReference type="Pfam" id="PF00175">
    <property type="entry name" value="NAD_binding_1"/>
    <property type="match status" value="1"/>
</dbReference>
<dbReference type="PRINTS" id="PR00371">
    <property type="entry name" value="FPNCR"/>
</dbReference>
<comment type="cofactor">
    <cofactor evidence="15">
        <name>FAD</name>
        <dbReference type="ChEBI" id="CHEBI:57692"/>
    </cofactor>
    <text evidence="15">Binds 1 FAD.</text>
</comment>
<dbReference type="Gene3D" id="3.90.1230.10">
    <property type="entry name" value="Nitric Oxide Synthase, Chain A, domain 3"/>
    <property type="match status" value="1"/>
</dbReference>